<feature type="transmembrane region" description="Helical" evidence="1">
    <location>
        <begin position="151"/>
        <end position="172"/>
    </location>
</feature>
<dbReference type="InterPro" id="IPR026960">
    <property type="entry name" value="RVT-Znf"/>
</dbReference>
<keyword evidence="1" id="KW-1133">Transmembrane helix</keyword>
<dbReference type="Proteomes" id="UP000242715">
    <property type="component" value="Unassembled WGS sequence"/>
</dbReference>
<reference evidence="4" key="1">
    <citation type="journal article" date="2017" name="Front. Plant Sci.">
        <title>Climate Clever Clovers: New Paradigm to Reduce the Environmental Footprint of Ruminants by Breeding Low Methanogenic Forages Utilizing Haplotype Variation.</title>
        <authorList>
            <person name="Kaur P."/>
            <person name="Appels R."/>
            <person name="Bayer P.E."/>
            <person name="Keeble-Gagnere G."/>
            <person name="Wang J."/>
            <person name="Hirakawa H."/>
            <person name="Shirasawa K."/>
            <person name="Vercoe P."/>
            <person name="Stefanova K."/>
            <person name="Durmic Z."/>
            <person name="Nichols P."/>
            <person name="Revell C."/>
            <person name="Isobe S.N."/>
            <person name="Edwards D."/>
            <person name="Erskine W."/>
        </authorList>
    </citation>
    <scope>NUCLEOTIDE SEQUENCE [LARGE SCALE GENOMIC DNA]</scope>
    <source>
        <strain evidence="4">cv. Daliak</strain>
    </source>
</reference>
<dbReference type="Pfam" id="PF13966">
    <property type="entry name" value="zf-RVT"/>
    <property type="match status" value="1"/>
</dbReference>
<evidence type="ECO:0000313" key="4">
    <source>
        <dbReference type="Proteomes" id="UP000242715"/>
    </source>
</evidence>
<organism evidence="3 4">
    <name type="scientific">Trifolium subterraneum</name>
    <name type="common">Subterranean clover</name>
    <dbReference type="NCBI Taxonomy" id="3900"/>
    <lineage>
        <taxon>Eukaryota</taxon>
        <taxon>Viridiplantae</taxon>
        <taxon>Streptophyta</taxon>
        <taxon>Embryophyta</taxon>
        <taxon>Tracheophyta</taxon>
        <taxon>Spermatophyta</taxon>
        <taxon>Magnoliopsida</taxon>
        <taxon>eudicotyledons</taxon>
        <taxon>Gunneridae</taxon>
        <taxon>Pentapetalae</taxon>
        <taxon>rosids</taxon>
        <taxon>fabids</taxon>
        <taxon>Fabales</taxon>
        <taxon>Fabaceae</taxon>
        <taxon>Papilionoideae</taxon>
        <taxon>50 kb inversion clade</taxon>
        <taxon>NPAAA clade</taxon>
        <taxon>Hologalegina</taxon>
        <taxon>IRL clade</taxon>
        <taxon>Trifolieae</taxon>
        <taxon>Trifolium</taxon>
    </lineage>
</organism>
<gene>
    <name evidence="3" type="ORF">TSUD_350360</name>
</gene>
<proteinExistence type="predicted"/>
<accession>A0A2Z6NZK6</accession>
<evidence type="ECO:0000259" key="2">
    <source>
        <dbReference type="Pfam" id="PF13966"/>
    </source>
</evidence>
<protein>
    <recommendedName>
        <fullName evidence="2">Reverse transcriptase zinc-binding domain-containing protein</fullName>
    </recommendedName>
</protein>
<keyword evidence="4" id="KW-1185">Reference proteome</keyword>
<dbReference type="OrthoDB" id="1436411at2759"/>
<dbReference type="AlphaFoldDB" id="A0A2Z6NZK6"/>
<evidence type="ECO:0000256" key="1">
    <source>
        <dbReference type="SAM" id="Phobius"/>
    </source>
</evidence>
<feature type="transmembrane region" description="Helical" evidence="1">
    <location>
        <begin position="39"/>
        <end position="59"/>
    </location>
</feature>
<keyword evidence="1" id="KW-0472">Membrane</keyword>
<evidence type="ECO:0000313" key="3">
    <source>
        <dbReference type="EMBL" id="GAU42370.1"/>
    </source>
</evidence>
<feature type="domain" description="Reverse transcriptase zinc-binding" evidence="2">
    <location>
        <begin position="50"/>
        <end position="136"/>
    </location>
</feature>
<sequence>MDERWHWNFKWRRNFFVWEEELYRHLLEVIASVPITKALHSWVFALGGQFSISSLYTFLYKKFLPPSPTSLVTKRTVAKVWGSWAPLKVIVFSWQALLGRLPTRDNLARRDIVFQGAEACYVFCGGANETENHLLASWHGWFGPRYIGGLFSQRFCGIPLMHYFKASLYLFVLERMRQRGY</sequence>
<dbReference type="EMBL" id="DF973915">
    <property type="protein sequence ID" value="GAU42370.1"/>
    <property type="molecule type" value="Genomic_DNA"/>
</dbReference>
<name>A0A2Z6NZK6_TRISU</name>
<keyword evidence="1" id="KW-0812">Transmembrane</keyword>